<evidence type="ECO:0000313" key="2">
    <source>
        <dbReference type="EMBL" id="KRG38492.1"/>
    </source>
</evidence>
<sequence length="121" mass="12887">MIARARDGALAAALLLLAALYAGWFRADRHLVAVLLVFVAPPLLLLVGVVAQRGYARFWAGVLALFWFSHGVMHAWAHRDMALYAWAGIVLSLLIVALVSVPGMRARFAAKRGAGGAGSGH</sequence>
<evidence type="ECO:0008006" key="4">
    <source>
        <dbReference type="Google" id="ProtNLM"/>
    </source>
</evidence>
<keyword evidence="3" id="KW-1185">Reference proteome</keyword>
<evidence type="ECO:0000256" key="1">
    <source>
        <dbReference type="SAM" id="Phobius"/>
    </source>
</evidence>
<feature type="transmembrane region" description="Helical" evidence="1">
    <location>
        <begin position="32"/>
        <end position="51"/>
    </location>
</feature>
<comment type="caution">
    <text evidence="2">The sequence shown here is derived from an EMBL/GenBank/DDBJ whole genome shotgun (WGS) entry which is preliminary data.</text>
</comment>
<accession>A0A0Q9ZZU8</accession>
<feature type="transmembrane region" description="Helical" evidence="1">
    <location>
        <begin position="58"/>
        <end position="77"/>
    </location>
</feature>
<keyword evidence="1" id="KW-0472">Membrane</keyword>
<evidence type="ECO:0000313" key="3">
    <source>
        <dbReference type="Proteomes" id="UP000050836"/>
    </source>
</evidence>
<reference evidence="2 3" key="1">
    <citation type="submission" date="2015-10" db="EMBL/GenBank/DDBJ databases">
        <title>Genome sequencing and analysis of members of genus Stenotrophomonas.</title>
        <authorList>
            <person name="Patil P.P."/>
            <person name="Midha S."/>
            <person name="Patil P.B."/>
        </authorList>
    </citation>
    <scope>NUCLEOTIDE SEQUENCE [LARGE SCALE GENOMIC DNA]</scope>
    <source>
        <strain evidence="2 3">JCM 9942</strain>
    </source>
</reference>
<gene>
    <name evidence="2" type="ORF">ARC78_02070</name>
</gene>
<dbReference type="InterPro" id="IPR018643">
    <property type="entry name" value="DUF2069_membrane"/>
</dbReference>
<keyword evidence="1" id="KW-1133">Transmembrane helix</keyword>
<organism evidence="2 3">
    <name type="scientific">Stenotrophomonas pictorum JCM 9942</name>
    <dbReference type="NCBI Taxonomy" id="1236960"/>
    <lineage>
        <taxon>Bacteria</taxon>
        <taxon>Pseudomonadati</taxon>
        <taxon>Pseudomonadota</taxon>
        <taxon>Gammaproteobacteria</taxon>
        <taxon>Lysobacterales</taxon>
        <taxon>Lysobacteraceae</taxon>
        <taxon>Stenotrophomonas</taxon>
    </lineage>
</organism>
<keyword evidence="1" id="KW-0812">Transmembrane</keyword>
<proteinExistence type="predicted"/>
<dbReference type="Pfam" id="PF09842">
    <property type="entry name" value="DUF2069"/>
    <property type="match status" value="1"/>
</dbReference>
<dbReference type="AlphaFoldDB" id="A0A0Q9ZZU8"/>
<dbReference type="Proteomes" id="UP000050836">
    <property type="component" value="Unassembled WGS sequence"/>
</dbReference>
<name>A0A0Q9ZZU8_9GAMM</name>
<protein>
    <recommendedName>
        <fullName evidence="4">DUF2069 domain-containing protein</fullName>
    </recommendedName>
</protein>
<feature type="transmembrane region" description="Helical" evidence="1">
    <location>
        <begin position="83"/>
        <end position="102"/>
    </location>
</feature>
<dbReference type="RefSeq" id="WP_057506567.1">
    <property type="nucleotide sequence ID" value="NZ_LLXS01000056.1"/>
</dbReference>
<dbReference type="EMBL" id="LLXS01000056">
    <property type="protein sequence ID" value="KRG38492.1"/>
    <property type="molecule type" value="Genomic_DNA"/>
</dbReference>